<dbReference type="PANTHER" id="PTHR47738">
    <property type="entry name" value="PTS SYSTEM FRUCTOSE-LIKE EIIA COMPONENT-RELATED"/>
    <property type="match status" value="1"/>
</dbReference>
<accession>A0A0M2SKV3</accession>
<dbReference type="PROSITE" id="PS51094">
    <property type="entry name" value="PTS_EIIA_TYPE_2"/>
    <property type="match status" value="1"/>
</dbReference>
<dbReference type="PANTHER" id="PTHR47738:SF3">
    <property type="entry name" value="PHOSPHOTRANSFERASE SYSTEM MANNITOL_FRUCTOSE-SPECIFIC IIA DOMAIN CONTAINING PROTEIN"/>
    <property type="match status" value="1"/>
</dbReference>
<keyword evidence="4" id="KW-1185">Reference proteome</keyword>
<dbReference type="STRING" id="1432562.WN59_04120"/>
<dbReference type="Gene3D" id="3.40.930.10">
    <property type="entry name" value="Mannitol-specific EII, Chain A"/>
    <property type="match status" value="1"/>
</dbReference>
<dbReference type="InterPro" id="IPR016152">
    <property type="entry name" value="PTrfase/Anion_transptr"/>
</dbReference>
<evidence type="ECO:0000313" key="4">
    <source>
        <dbReference type="Proteomes" id="UP000034287"/>
    </source>
</evidence>
<name>A0A0M2SKV3_9STAP</name>
<comment type="caution">
    <text evidence="3">The sequence shown here is derived from an EMBL/GenBank/DDBJ whole genome shotgun (WGS) entry which is preliminary data.</text>
</comment>
<organism evidence="3 4">
    <name type="scientific">Salinicoccus sediminis</name>
    <dbReference type="NCBI Taxonomy" id="1432562"/>
    <lineage>
        <taxon>Bacteria</taxon>
        <taxon>Bacillati</taxon>
        <taxon>Bacillota</taxon>
        <taxon>Bacilli</taxon>
        <taxon>Bacillales</taxon>
        <taxon>Staphylococcaceae</taxon>
        <taxon>Salinicoccus</taxon>
    </lineage>
</organism>
<feature type="domain" description="PTS EIIA type-2" evidence="2">
    <location>
        <begin position="1"/>
        <end position="148"/>
    </location>
</feature>
<evidence type="ECO:0000313" key="3">
    <source>
        <dbReference type="EMBL" id="KKK34848.1"/>
    </source>
</evidence>
<protein>
    <recommendedName>
        <fullName evidence="2">PTS EIIA type-2 domain-containing protein</fullName>
    </recommendedName>
</protein>
<dbReference type="RefSeq" id="WP_046513078.1">
    <property type="nucleotide sequence ID" value="NZ_LAYZ01000002.1"/>
</dbReference>
<gene>
    <name evidence="3" type="ORF">WN59_04120</name>
</gene>
<evidence type="ECO:0000256" key="1">
    <source>
        <dbReference type="ARBA" id="ARBA00011798"/>
    </source>
</evidence>
<dbReference type="Proteomes" id="UP000034287">
    <property type="component" value="Unassembled WGS sequence"/>
</dbReference>
<dbReference type="InterPro" id="IPR051541">
    <property type="entry name" value="PTS_SugarTrans_NitroReg"/>
</dbReference>
<dbReference type="EMBL" id="LAYZ01000002">
    <property type="protein sequence ID" value="KKK34848.1"/>
    <property type="molecule type" value="Genomic_DNA"/>
</dbReference>
<dbReference type="OrthoDB" id="370976at2"/>
<comment type="subunit">
    <text evidence="1">Homodimer or homotrimer. Seems to be a monomer when not phosphorylated.</text>
</comment>
<dbReference type="SUPFAM" id="SSF55804">
    <property type="entry name" value="Phoshotransferase/anion transport protein"/>
    <property type="match status" value="1"/>
</dbReference>
<dbReference type="AlphaFoldDB" id="A0A0M2SKV3"/>
<evidence type="ECO:0000259" key="2">
    <source>
        <dbReference type="PROSITE" id="PS51094"/>
    </source>
</evidence>
<dbReference type="CDD" id="cd00211">
    <property type="entry name" value="PTS_IIA_fru"/>
    <property type="match status" value="1"/>
</dbReference>
<dbReference type="Pfam" id="PF00359">
    <property type="entry name" value="PTS_EIIA_2"/>
    <property type="match status" value="1"/>
</dbReference>
<dbReference type="PATRIC" id="fig|1432562.3.peg.800"/>
<sequence length="153" mass="16866">MQIDKELMMIGIDFQTKEDILESMGTRLHELGYVEDDFIENVLDREANFPTGLPASPYAVAIPHTDTDKVIEPGIALATLKEPVPFSSMGNAELEVGVKIVFMLAVDAPGEQVTTLQNLIEMVQDEKVVSNLAAVRSIDECSKVLEDFKAQKN</sequence>
<reference evidence="3 4" key="1">
    <citation type="submission" date="2015-04" db="EMBL/GenBank/DDBJ databases">
        <title>Taxonomic description and genome sequence of Salinicoccus sediminis sp. nov., a novel hyper halotolerant bacterium isolated from marine sediment.</title>
        <authorList>
            <person name="Mathan Kumar R."/>
            <person name="Kaur G."/>
            <person name="Kumar N."/>
            <person name="Kumar A."/>
            <person name="Singh N.K."/>
            <person name="Kaur N."/>
            <person name="Mayilraj S."/>
        </authorList>
    </citation>
    <scope>NUCLEOTIDE SEQUENCE [LARGE SCALE GENOMIC DNA]</scope>
    <source>
        <strain evidence="3 4">SV-16</strain>
    </source>
</reference>
<dbReference type="InterPro" id="IPR002178">
    <property type="entry name" value="PTS_EIIA_type-2_dom"/>
</dbReference>
<proteinExistence type="predicted"/>